<evidence type="ECO:0000313" key="9">
    <source>
        <dbReference type="EMBL" id="AKZ65652.1"/>
    </source>
</evidence>
<proteinExistence type="inferred from homology"/>
<dbReference type="PATRIC" id="fig|186490.8.peg.26"/>
<dbReference type="PIRSF" id="PIRSF000850">
    <property type="entry name" value="Phospholipase_D_PSS"/>
    <property type="match status" value="1"/>
</dbReference>
<dbReference type="InterPro" id="IPR016270">
    <property type="entry name" value="PGS1"/>
</dbReference>
<keyword evidence="10" id="KW-1185">Reference proteome</keyword>
<keyword evidence="2" id="KW-0444">Lipid biosynthesis</keyword>
<evidence type="ECO:0000313" key="10">
    <source>
        <dbReference type="Proteomes" id="UP000056466"/>
    </source>
</evidence>
<dbReference type="RefSeq" id="WP_053096435.1">
    <property type="nucleotide sequence ID" value="NZ_CP011787.1"/>
</dbReference>
<gene>
    <name evidence="9" type="primary">pssA</name>
    <name evidence="9" type="ORF">AB162_024</name>
</gene>
<feature type="domain" description="PLD phosphodiesterase" evidence="8">
    <location>
        <begin position="356"/>
        <end position="383"/>
    </location>
</feature>
<evidence type="ECO:0000256" key="3">
    <source>
        <dbReference type="ARBA" id="ARBA00022679"/>
    </source>
</evidence>
<dbReference type="CDD" id="cd09136">
    <property type="entry name" value="PLDc_PSS_G_neg_2"/>
    <property type="match status" value="1"/>
</dbReference>
<dbReference type="KEGG" id="bcig:AB162_024"/>
<dbReference type="InterPro" id="IPR001736">
    <property type="entry name" value="PLipase_D/transphosphatidylase"/>
</dbReference>
<feature type="domain" description="PLD phosphodiesterase" evidence="8">
    <location>
        <begin position="134"/>
        <end position="160"/>
    </location>
</feature>
<protein>
    <submittedName>
        <fullName evidence="9">CDP-diacylglycerol--serine O-phosphatidyltransferase</fullName>
        <ecNumber evidence="9">2.7.8.8</ecNumber>
    </submittedName>
</protein>
<evidence type="ECO:0000256" key="5">
    <source>
        <dbReference type="ARBA" id="ARBA00023098"/>
    </source>
</evidence>
<keyword evidence="3 9" id="KW-0808">Transferase</keyword>
<dbReference type="InterPro" id="IPR025202">
    <property type="entry name" value="PLD-like_dom"/>
</dbReference>
<keyword evidence="6" id="KW-0594">Phospholipid biosynthesis</keyword>
<dbReference type="SMART" id="SM00155">
    <property type="entry name" value="PLDc"/>
    <property type="match status" value="2"/>
</dbReference>
<organism evidence="9 10">
    <name type="scientific">Candidatus Palibaumannia cicadellinicola</name>
    <dbReference type="NCBI Taxonomy" id="186490"/>
    <lineage>
        <taxon>Bacteria</taxon>
        <taxon>Pseudomonadati</taxon>
        <taxon>Pseudomonadota</taxon>
        <taxon>Gammaproteobacteria</taxon>
        <taxon>Candidatus Palibaumannia</taxon>
    </lineage>
</organism>
<sequence length="455" mass="53038">MFLENSNKHQQYLIQLPKISQNVADIQTLYSPKDFYHTLLKAILGAKHRIYIVSLYLEKDQGGEVILNALYQARKVNPNIDIVVLVDLHRAQRSRIGGSNTINTTNADWYYQIAESYPDVNVPVYGVPINTREALGILHLKGFIVDNNVIYSGASINNVYLHKQNKYRYDRYYMINNQLLADSLLIYIKQQFLTKSAVNKLNDITCNKSSNCHIKNYNIRLFRHSLRYADYCYEGSTAQDELTITPLVGLGTKSILNQTIHHLICSINTNITLCTPYFNMPAKLSRDLVSQLRKGKQIEVIVGDKTANDFYINSDNHFKIIGILPYLYEINLRSFIKGLQNYLDNGQLIIRLWKHGENSYHIKGLWADKEWLLLTGNNFNQRSWRLDLENALLIHDPNNELYYQREQELTLIRTYTKMLNHYTELQSIADYPVNVRKIIRRLRPILIHRLINQII</sequence>
<dbReference type="AlphaFoldDB" id="A0A0K2BKC5"/>
<dbReference type="Gene3D" id="3.30.870.10">
    <property type="entry name" value="Endonuclease Chain A"/>
    <property type="match status" value="2"/>
</dbReference>
<dbReference type="Pfam" id="PF13091">
    <property type="entry name" value="PLDc_2"/>
    <property type="match status" value="1"/>
</dbReference>
<dbReference type="NCBIfam" id="NF006946">
    <property type="entry name" value="PRK09428.1"/>
    <property type="match status" value="1"/>
</dbReference>
<evidence type="ECO:0000256" key="1">
    <source>
        <dbReference type="ARBA" id="ARBA00010682"/>
    </source>
</evidence>
<reference evidence="9 10" key="1">
    <citation type="submission" date="2015-06" db="EMBL/GenBank/DDBJ databases">
        <title>Lineage-specific patterns of genome deterioration in obligate symbionts.</title>
        <authorList>
            <person name="Bennett G.M."/>
            <person name="McCutcheon J.P."/>
            <person name="McDonald B.R."/>
            <person name="Moran N.A."/>
        </authorList>
    </citation>
    <scope>NUCLEOTIDE SEQUENCE [LARGE SCALE GENOMIC DNA]</scope>
    <source>
        <strain evidence="9 10">B-GSS</strain>
    </source>
</reference>
<dbReference type="GO" id="GO:0032049">
    <property type="term" value="P:cardiolipin biosynthetic process"/>
    <property type="evidence" value="ECO:0007669"/>
    <property type="project" value="InterPro"/>
</dbReference>
<dbReference type="GO" id="GO:0005829">
    <property type="term" value="C:cytosol"/>
    <property type="evidence" value="ECO:0007669"/>
    <property type="project" value="TreeGrafter"/>
</dbReference>
<evidence type="ECO:0000259" key="8">
    <source>
        <dbReference type="SMART" id="SM00155"/>
    </source>
</evidence>
<name>A0A0K2BKC5_9GAMM</name>
<accession>A0A0K2BKC5</accession>
<comment type="similarity">
    <text evidence="1">Belongs to the CDP-alcohol phosphatidyltransferase class-II family.</text>
</comment>
<dbReference type="SUPFAM" id="SSF56024">
    <property type="entry name" value="Phospholipase D/nuclease"/>
    <property type="match status" value="2"/>
</dbReference>
<keyword evidence="5" id="KW-0443">Lipid metabolism</keyword>
<keyword evidence="4" id="KW-0677">Repeat</keyword>
<evidence type="ECO:0000256" key="4">
    <source>
        <dbReference type="ARBA" id="ARBA00022737"/>
    </source>
</evidence>
<dbReference type="EMBL" id="CP011787">
    <property type="protein sequence ID" value="AKZ65652.1"/>
    <property type="molecule type" value="Genomic_DNA"/>
</dbReference>
<evidence type="ECO:0000256" key="6">
    <source>
        <dbReference type="ARBA" id="ARBA00023209"/>
    </source>
</evidence>
<dbReference type="GO" id="GO:0008444">
    <property type="term" value="F:CDP-diacylglycerol-glycerol-3-phosphate 3-phosphatidyltransferase activity"/>
    <property type="evidence" value="ECO:0007669"/>
    <property type="project" value="InterPro"/>
</dbReference>
<dbReference type="EC" id="2.7.8.8" evidence="9"/>
<dbReference type="Proteomes" id="UP000056466">
    <property type="component" value="Chromosome"/>
</dbReference>
<keyword evidence="7" id="KW-1208">Phospholipid metabolism</keyword>
<evidence type="ECO:0000256" key="7">
    <source>
        <dbReference type="ARBA" id="ARBA00023264"/>
    </source>
</evidence>
<dbReference type="PANTHER" id="PTHR12586">
    <property type="entry name" value="CDP-DIACYLGLYCEROL--SERINE O-PHOSPHATIDYLTRANSFERASE"/>
    <property type="match status" value="1"/>
</dbReference>
<dbReference type="GO" id="GO:0003882">
    <property type="term" value="F:CDP-diacylglycerol-serine O-phosphatidyltransferase activity"/>
    <property type="evidence" value="ECO:0007669"/>
    <property type="project" value="UniProtKB-EC"/>
</dbReference>
<dbReference type="PANTHER" id="PTHR12586:SF1">
    <property type="entry name" value="CDP-DIACYLGLYCEROL--GLYCEROL-3-PHOSPHATE 3-PHOSPHATIDYLTRANSFERASE, MITOCHONDRIAL"/>
    <property type="match status" value="1"/>
</dbReference>
<evidence type="ECO:0000256" key="2">
    <source>
        <dbReference type="ARBA" id="ARBA00022516"/>
    </source>
</evidence>
<dbReference type="OrthoDB" id="8543662at2"/>